<sequence>MKKKQIEFENELRSMLATALEKDISQEERNALNIAEKALDNSEYLPKIILNLRKALTPLAINRTLNHDLSELYKFITSSKASNKNLGGGLIMSWGRLF</sequence>
<dbReference type="CDD" id="cd21059">
    <property type="entry name" value="LciA-like"/>
    <property type="match status" value="1"/>
</dbReference>
<dbReference type="InterPro" id="IPR015046">
    <property type="entry name" value="LciA_Immunity-like"/>
</dbReference>
<evidence type="ECO:0000313" key="2">
    <source>
        <dbReference type="EMBL" id="RKO34909.1"/>
    </source>
</evidence>
<gene>
    <name evidence="1" type="ORF">D8K17_13085</name>
    <name evidence="2" type="ORF">D8K17_13815</name>
</gene>
<reference evidence="1" key="1">
    <citation type="submission" date="2018-10" db="EMBL/GenBank/DDBJ databases">
        <title>Chromosomal inversion in Lactococcus lactis subsp. lactis bv. diacetylactis S50.</title>
        <authorList>
            <person name="Kojic M."/>
            <person name="Jovcic B."/>
        </authorList>
    </citation>
    <scope>NUCLEOTIDE SEQUENCE</scope>
    <source>
        <strain evidence="1">S50</strain>
    </source>
</reference>
<dbReference type="AlphaFoldDB" id="A0A8B3EVU5"/>
<organism evidence="1">
    <name type="scientific">Lactococcus lactis subsp. lactis bv. diacetylactis</name>
    <dbReference type="NCBI Taxonomy" id="44688"/>
    <lineage>
        <taxon>Bacteria</taxon>
        <taxon>Bacillati</taxon>
        <taxon>Bacillota</taxon>
        <taxon>Bacilli</taxon>
        <taxon>Lactobacillales</taxon>
        <taxon>Streptococcaceae</taxon>
        <taxon>Lactococcus</taxon>
    </lineage>
</organism>
<dbReference type="EMBL" id="RBVM01000003">
    <property type="protein sequence ID" value="RKO34797.1"/>
    <property type="molecule type" value="Genomic_DNA"/>
</dbReference>
<protein>
    <submittedName>
        <fullName evidence="1">Lactococcin-A immunity protein</fullName>
    </submittedName>
</protein>
<proteinExistence type="predicted"/>
<accession>A0A8B3EVU5</accession>
<dbReference type="Pfam" id="PF08951">
    <property type="entry name" value="EntA_Immun"/>
    <property type="match status" value="1"/>
</dbReference>
<dbReference type="GO" id="GO:0030153">
    <property type="term" value="P:bacteriocin immunity"/>
    <property type="evidence" value="ECO:0007669"/>
    <property type="project" value="InterPro"/>
</dbReference>
<dbReference type="RefSeq" id="WP_015081787.1">
    <property type="nucleotide sequence ID" value="NZ_CP061323.1"/>
</dbReference>
<comment type="caution">
    <text evidence="1">The sequence shown here is derived from an EMBL/GenBank/DDBJ whole genome shotgun (WGS) entry which is preliminary data.</text>
</comment>
<name>A0A8B3EVU5_LACLL</name>
<dbReference type="EMBL" id="RBVM01000003">
    <property type="protein sequence ID" value="RKO34909.1"/>
    <property type="molecule type" value="Genomic_DNA"/>
</dbReference>
<evidence type="ECO:0000313" key="1">
    <source>
        <dbReference type="EMBL" id="RKO34797.1"/>
    </source>
</evidence>
<dbReference type="SMR" id="A0A8B3EVU5"/>